<reference evidence="2" key="1">
    <citation type="journal article" date="2019" name="Environ. Microbiol.">
        <title>Fungal ecological strategies reflected in gene transcription - a case study of two litter decomposers.</title>
        <authorList>
            <person name="Barbi F."/>
            <person name="Kohler A."/>
            <person name="Barry K."/>
            <person name="Baskaran P."/>
            <person name="Daum C."/>
            <person name="Fauchery L."/>
            <person name="Ihrmark K."/>
            <person name="Kuo A."/>
            <person name="LaButti K."/>
            <person name="Lipzen A."/>
            <person name="Morin E."/>
            <person name="Grigoriev I.V."/>
            <person name="Henrissat B."/>
            <person name="Lindahl B."/>
            <person name="Martin F."/>
        </authorList>
    </citation>
    <scope>NUCLEOTIDE SEQUENCE</scope>
    <source>
        <strain evidence="2">JB14</strain>
    </source>
</reference>
<organism evidence="2 3">
    <name type="scientific">Gymnopus androsaceus JB14</name>
    <dbReference type="NCBI Taxonomy" id="1447944"/>
    <lineage>
        <taxon>Eukaryota</taxon>
        <taxon>Fungi</taxon>
        <taxon>Dikarya</taxon>
        <taxon>Basidiomycota</taxon>
        <taxon>Agaricomycotina</taxon>
        <taxon>Agaricomycetes</taxon>
        <taxon>Agaricomycetidae</taxon>
        <taxon>Agaricales</taxon>
        <taxon>Marasmiineae</taxon>
        <taxon>Omphalotaceae</taxon>
        <taxon>Gymnopus</taxon>
    </lineage>
</organism>
<evidence type="ECO:0000313" key="2">
    <source>
        <dbReference type="EMBL" id="KAE9390206.1"/>
    </source>
</evidence>
<evidence type="ECO:0000313" key="3">
    <source>
        <dbReference type="Proteomes" id="UP000799118"/>
    </source>
</evidence>
<gene>
    <name evidence="2" type="ORF">BT96DRAFT_946295</name>
</gene>
<accession>A0A6A4GXL9</accession>
<keyword evidence="3" id="KW-1185">Reference proteome</keyword>
<keyword evidence="1" id="KW-0472">Membrane</keyword>
<keyword evidence="1" id="KW-1133">Transmembrane helix</keyword>
<dbReference type="EMBL" id="ML769666">
    <property type="protein sequence ID" value="KAE9390206.1"/>
    <property type="molecule type" value="Genomic_DNA"/>
</dbReference>
<proteinExistence type="predicted"/>
<dbReference type="AlphaFoldDB" id="A0A6A4GXL9"/>
<name>A0A6A4GXL9_9AGAR</name>
<feature type="transmembrane region" description="Helical" evidence="1">
    <location>
        <begin position="46"/>
        <end position="68"/>
    </location>
</feature>
<sequence>MCQPFSFLLLGVQHLARDQSLAFMTNGRKRPVFMSSFKFADLTARIPSYASTTVVSGMFLTGLGAVIVKTAIFCYRPDKDSAWYIVPAALMTIESLIISTKEEKEHIMVI</sequence>
<dbReference type="Proteomes" id="UP000799118">
    <property type="component" value="Unassembled WGS sequence"/>
</dbReference>
<keyword evidence="1" id="KW-0812">Transmembrane</keyword>
<evidence type="ECO:0000256" key="1">
    <source>
        <dbReference type="SAM" id="Phobius"/>
    </source>
</evidence>
<protein>
    <submittedName>
        <fullName evidence="2">Uncharacterized protein</fullName>
    </submittedName>
</protein>